<accession>A0A1G9W2C6</accession>
<evidence type="ECO:0000256" key="2">
    <source>
        <dbReference type="SAM" id="SignalP"/>
    </source>
</evidence>
<keyword evidence="2" id="KW-0732">Signal</keyword>
<protein>
    <recommendedName>
        <fullName evidence="5">Lipoprotein</fullName>
    </recommendedName>
</protein>
<dbReference type="Proteomes" id="UP000198901">
    <property type="component" value="Unassembled WGS sequence"/>
</dbReference>
<dbReference type="STRING" id="563176.SAMN04488090_4227"/>
<reference evidence="3 4" key="1">
    <citation type="submission" date="2016-10" db="EMBL/GenBank/DDBJ databases">
        <authorList>
            <person name="de Groot N.N."/>
        </authorList>
    </citation>
    <scope>NUCLEOTIDE SEQUENCE [LARGE SCALE GENOMIC DNA]</scope>
    <source>
        <strain evidence="3 4">DSM 21668</strain>
    </source>
</reference>
<keyword evidence="4" id="KW-1185">Reference proteome</keyword>
<feature type="chain" id="PRO_5011667284" description="Lipoprotein" evidence="2">
    <location>
        <begin position="17"/>
        <end position="452"/>
    </location>
</feature>
<dbReference type="AlphaFoldDB" id="A0A1G9W2C6"/>
<evidence type="ECO:0008006" key="5">
    <source>
        <dbReference type="Google" id="ProtNLM"/>
    </source>
</evidence>
<dbReference type="EMBL" id="FNGS01000009">
    <property type="protein sequence ID" value="SDM78674.1"/>
    <property type="molecule type" value="Genomic_DNA"/>
</dbReference>
<feature type="compositionally biased region" description="Low complexity" evidence="1">
    <location>
        <begin position="39"/>
        <end position="56"/>
    </location>
</feature>
<name>A0A1G9W2C6_9BACT</name>
<organism evidence="3 4">
    <name type="scientific">Siphonobacter aquaeclarae</name>
    <dbReference type="NCBI Taxonomy" id="563176"/>
    <lineage>
        <taxon>Bacteria</taxon>
        <taxon>Pseudomonadati</taxon>
        <taxon>Bacteroidota</taxon>
        <taxon>Cytophagia</taxon>
        <taxon>Cytophagales</taxon>
        <taxon>Cytophagaceae</taxon>
        <taxon>Siphonobacter</taxon>
    </lineage>
</organism>
<evidence type="ECO:0000256" key="1">
    <source>
        <dbReference type="SAM" id="MobiDB-lite"/>
    </source>
</evidence>
<gene>
    <name evidence="3" type="ORF">SAMN04488090_4227</name>
</gene>
<dbReference type="PROSITE" id="PS51257">
    <property type="entry name" value="PROKAR_LIPOPROTEIN"/>
    <property type="match status" value="1"/>
</dbReference>
<dbReference type="RefSeq" id="WP_143011176.1">
    <property type="nucleotide sequence ID" value="NZ_FNGS01000009.1"/>
</dbReference>
<feature type="signal peptide" evidence="2">
    <location>
        <begin position="1"/>
        <end position="16"/>
    </location>
</feature>
<sequence length="452" mass="49194">MIALSFRTFLYTFVAAAVLSSCGGGGRRGNHGKEETDPPAASQEPAAGTAAAGPSAAAPKSLRAKLYLEASGSMFPYDAPGSKGEFNASLQQLLTAFETEKGGSTELFAVNDNVYPLGVSFQELVEKPDVFSLARGKGDSKNTDFSLIFKTILSDLKEGDVGVLFSDLIYSTPSTSAQSSAKILADVETLMQTTFAPQAKGKSLLLLQLTGEFKGTYYPHHGGGKAYAGSRPYYIALLATNATMKALLSEEKFESLRRFEELPGFESFHYFTSAADNVPFYTVLLKDADQAGSFEQSHQERKNDKAAVHTLESIDADRKTKGLTIVLGVDLGGFYLPEAYKTNPKSYVLESDEGFRIQKIIAEKGPEGYTHKFLLNTAEPQGGGKREITLRLKRRFPPDWIARTTTEDDTDTRSGDFAGSTFGLLNFTRGIEKAYNPQKADTYFAVTVYLQD</sequence>
<evidence type="ECO:0000313" key="3">
    <source>
        <dbReference type="EMBL" id="SDM78674.1"/>
    </source>
</evidence>
<feature type="region of interest" description="Disordered" evidence="1">
    <location>
        <begin position="25"/>
        <end position="56"/>
    </location>
</feature>
<dbReference type="OrthoDB" id="1067458at2"/>
<proteinExistence type="predicted"/>
<evidence type="ECO:0000313" key="4">
    <source>
        <dbReference type="Proteomes" id="UP000198901"/>
    </source>
</evidence>